<evidence type="ECO:0000313" key="1">
    <source>
        <dbReference type="EMBL" id="KRY71012.1"/>
    </source>
</evidence>
<name>A0A0V1EB39_TRIPS</name>
<organism evidence="1 2">
    <name type="scientific">Trichinella pseudospiralis</name>
    <name type="common">Parasitic roundworm</name>
    <dbReference type="NCBI Taxonomy" id="6337"/>
    <lineage>
        <taxon>Eukaryota</taxon>
        <taxon>Metazoa</taxon>
        <taxon>Ecdysozoa</taxon>
        <taxon>Nematoda</taxon>
        <taxon>Enoplea</taxon>
        <taxon>Dorylaimia</taxon>
        <taxon>Trichinellida</taxon>
        <taxon>Trichinellidae</taxon>
        <taxon>Trichinella</taxon>
    </lineage>
</organism>
<dbReference type="AlphaFoldDB" id="A0A0V1EB39"/>
<accession>A0A0V1EB39</accession>
<protein>
    <submittedName>
        <fullName evidence="1">Uncharacterized protein</fullName>
    </submittedName>
</protein>
<proteinExistence type="predicted"/>
<gene>
    <name evidence="1" type="ORF">T4A_14112</name>
</gene>
<reference evidence="1 2" key="1">
    <citation type="submission" date="2015-01" db="EMBL/GenBank/DDBJ databases">
        <title>Evolution of Trichinella species and genotypes.</title>
        <authorList>
            <person name="Korhonen P.K."/>
            <person name="Edoardo P."/>
            <person name="Giuseppe L.R."/>
            <person name="Gasser R.B."/>
        </authorList>
    </citation>
    <scope>NUCLEOTIDE SEQUENCE [LARGE SCALE GENOMIC DNA]</scope>
    <source>
        <strain evidence="1">ISS13</strain>
    </source>
</reference>
<sequence length="63" mass="7100">MNRQRSSPNHIVVVGDGETEVIPKRLTTYAQMARCGRCIARLSIETFGRTATRKVLIATLKQR</sequence>
<dbReference type="Proteomes" id="UP000054632">
    <property type="component" value="Unassembled WGS sequence"/>
</dbReference>
<dbReference type="EMBL" id="JYDR01000063">
    <property type="protein sequence ID" value="KRY71012.1"/>
    <property type="molecule type" value="Genomic_DNA"/>
</dbReference>
<comment type="caution">
    <text evidence="1">The sequence shown here is derived from an EMBL/GenBank/DDBJ whole genome shotgun (WGS) entry which is preliminary data.</text>
</comment>
<evidence type="ECO:0000313" key="2">
    <source>
        <dbReference type="Proteomes" id="UP000054632"/>
    </source>
</evidence>